<dbReference type="STRING" id="1513793.SAMN06296036_11536"/>
<evidence type="ECO:0000256" key="4">
    <source>
        <dbReference type="ARBA" id="ARBA00013145"/>
    </source>
</evidence>
<evidence type="ECO:0000256" key="10">
    <source>
        <dbReference type="ARBA" id="ARBA00023304"/>
    </source>
</evidence>
<dbReference type="InterPro" id="IPR029035">
    <property type="entry name" value="DHS-like_NAD/FAD-binding_dom"/>
</dbReference>
<evidence type="ECO:0000313" key="16">
    <source>
        <dbReference type="Proteomes" id="UP000192907"/>
    </source>
</evidence>
<evidence type="ECO:0000256" key="3">
    <source>
        <dbReference type="ARBA" id="ARBA00007812"/>
    </source>
</evidence>
<comment type="pathway">
    <text evidence="1 11">Amino-acid biosynthesis; L-isoleucine biosynthesis; L-isoleucine from 2-oxobutanoate: step 1/4.</text>
</comment>
<keyword evidence="8 11" id="KW-0460">Magnesium</keyword>
<evidence type="ECO:0000256" key="11">
    <source>
        <dbReference type="RuleBase" id="RU003591"/>
    </source>
</evidence>
<evidence type="ECO:0000256" key="5">
    <source>
        <dbReference type="ARBA" id="ARBA00022605"/>
    </source>
</evidence>
<dbReference type="GO" id="GO:0009099">
    <property type="term" value="P:L-valine biosynthetic process"/>
    <property type="evidence" value="ECO:0007669"/>
    <property type="project" value="UniProtKB-UniPathway"/>
</dbReference>
<dbReference type="GO" id="GO:0009097">
    <property type="term" value="P:isoleucine biosynthetic process"/>
    <property type="evidence" value="ECO:0007669"/>
    <property type="project" value="UniProtKB-UniPathway"/>
</dbReference>
<evidence type="ECO:0000256" key="6">
    <source>
        <dbReference type="ARBA" id="ARBA00022679"/>
    </source>
</evidence>
<dbReference type="GO" id="GO:0030976">
    <property type="term" value="F:thiamine pyrophosphate binding"/>
    <property type="evidence" value="ECO:0007669"/>
    <property type="project" value="UniProtKB-UniRule"/>
</dbReference>
<dbReference type="InterPro" id="IPR012846">
    <property type="entry name" value="Acetolactate_synth_lsu"/>
</dbReference>
<dbReference type="GO" id="GO:0000287">
    <property type="term" value="F:magnesium ion binding"/>
    <property type="evidence" value="ECO:0007669"/>
    <property type="project" value="UniProtKB-UniRule"/>
</dbReference>
<dbReference type="Pfam" id="PF02775">
    <property type="entry name" value="TPP_enzyme_C"/>
    <property type="match status" value="1"/>
</dbReference>
<sequence length="574" mass="62273">MASLTGAQALVKVLEEKNVEFIFGHPGGAAINIFDALVDSKIQFILARHEQGAIHMADGYARASGKTGVVLVTSGPGALNTVTGLVTAKMDSVPLLVITGQTLKENLGKDAFQEADVFGVTMPLVKHSYLILDGADLVRSVHEALYIANTGRPGPVVIDIPKDISGQIVPYEFNPAPQLPGYKLDYSGQLKHQQRQLRLMAELLEASHRPLILVGHGAQISGAWQEVRHLAATMKAPVTNTLLGKGVFPESHPQSLGMLGMHGTAYANYALTRCDLILSIGSRFDDRINGDSKKFCPQAKILHIDVDASEIGKLVSTDAHICGDAKTTLQDLIPHIESPQDTQPWLAELATYRERHPLDSGEGKPFTAAFAIDRVYKTMDENAIITTDVGQHQMWAAQFCLSNHPHCWLSSGGAGTMGFGFPAALGAQFAHPNREVLAIVGDGGFQMTQSELATAAIHKLPVRILIIDNQCLGMVRQWQELFFDERYSGIDLEGNPDFVALGAAYGIRGFYVDSPESLYRSLEEIKGDRTGPIIIHARVEKESNVFPMIPAGQPADKIILQKPRAPMERPTGST</sequence>
<dbReference type="FunFam" id="3.40.50.970:FF:000007">
    <property type="entry name" value="Acetolactate synthase"/>
    <property type="match status" value="1"/>
</dbReference>
<dbReference type="SUPFAM" id="SSF52467">
    <property type="entry name" value="DHS-like NAD/FAD-binding domain"/>
    <property type="match status" value="1"/>
</dbReference>
<reference evidence="16" key="1">
    <citation type="submission" date="2017-04" db="EMBL/GenBank/DDBJ databases">
        <authorList>
            <person name="Varghese N."/>
            <person name="Submissions S."/>
        </authorList>
    </citation>
    <scope>NUCLEOTIDE SEQUENCE [LARGE SCALE GENOMIC DNA]</scope>
    <source>
        <strain evidence="16">RKEM611</strain>
    </source>
</reference>
<dbReference type="Pfam" id="PF00205">
    <property type="entry name" value="TPP_enzyme_M"/>
    <property type="match status" value="1"/>
</dbReference>
<gene>
    <name evidence="15" type="ORF">SAMN06296036_11536</name>
</gene>
<dbReference type="InterPro" id="IPR045229">
    <property type="entry name" value="TPP_enz"/>
</dbReference>
<protein>
    <recommendedName>
        <fullName evidence="4 11">Acetolactate synthase</fullName>
        <ecNumber evidence="4 11">2.2.1.6</ecNumber>
    </recommendedName>
</protein>
<dbReference type="NCBIfam" id="TIGR00118">
    <property type="entry name" value="acolac_lg"/>
    <property type="match status" value="1"/>
</dbReference>
<dbReference type="InterPro" id="IPR011766">
    <property type="entry name" value="TPP_enzyme_TPP-bd"/>
</dbReference>
<comment type="pathway">
    <text evidence="2 11">Amino-acid biosynthesis; L-valine biosynthesis; L-valine from pyruvate: step 1/4.</text>
</comment>
<dbReference type="PROSITE" id="PS00187">
    <property type="entry name" value="TPP_ENZYMES"/>
    <property type="match status" value="1"/>
</dbReference>
<comment type="catalytic activity">
    <reaction evidence="11">
        <text>2 pyruvate + H(+) = (2S)-2-acetolactate + CO2</text>
        <dbReference type="Rhea" id="RHEA:25249"/>
        <dbReference type="ChEBI" id="CHEBI:15361"/>
        <dbReference type="ChEBI" id="CHEBI:15378"/>
        <dbReference type="ChEBI" id="CHEBI:16526"/>
        <dbReference type="ChEBI" id="CHEBI:58476"/>
        <dbReference type="EC" id="2.2.1.6"/>
    </reaction>
</comment>
<evidence type="ECO:0000256" key="7">
    <source>
        <dbReference type="ARBA" id="ARBA00022723"/>
    </source>
</evidence>
<keyword evidence="10 11" id="KW-0100">Branched-chain amino acid biosynthesis</keyword>
<comment type="cofactor">
    <cofactor evidence="11">
        <name>Mg(2+)</name>
        <dbReference type="ChEBI" id="CHEBI:18420"/>
    </cofactor>
    <text evidence="11">Binds 1 Mg(2+) ion per subunit.</text>
</comment>
<keyword evidence="16" id="KW-1185">Reference proteome</keyword>
<proteinExistence type="inferred from homology"/>
<dbReference type="RefSeq" id="WP_132319666.1">
    <property type="nucleotide sequence ID" value="NZ_FWZT01000015.1"/>
</dbReference>
<dbReference type="UniPathway" id="UPA00049">
    <property type="reaction ID" value="UER00059"/>
</dbReference>
<evidence type="ECO:0000256" key="9">
    <source>
        <dbReference type="ARBA" id="ARBA00023052"/>
    </source>
</evidence>
<dbReference type="GO" id="GO:0005948">
    <property type="term" value="C:acetolactate synthase complex"/>
    <property type="evidence" value="ECO:0007669"/>
    <property type="project" value="TreeGrafter"/>
</dbReference>
<dbReference type="InterPro" id="IPR029061">
    <property type="entry name" value="THDP-binding"/>
</dbReference>
<dbReference type="InterPro" id="IPR039368">
    <property type="entry name" value="AHAS_TPP"/>
</dbReference>
<dbReference type="Gene3D" id="3.40.50.1220">
    <property type="entry name" value="TPP-binding domain"/>
    <property type="match status" value="1"/>
</dbReference>
<dbReference type="EC" id="2.2.1.6" evidence="4 11"/>
<evidence type="ECO:0000256" key="2">
    <source>
        <dbReference type="ARBA" id="ARBA00005025"/>
    </source>
</evidence>
<dbReference type="SUPFAM" id="SSF52518">
    <property type="entry name" value="Thiamin diphosphate-binding fold (THDP-binding)"/>
    <property type="match status" value="2"/>
</dbReference>
<keyword evidence="5 11" id="KW-0028">Amino-acid biosynthesis</keyword>
<keyword evidence="9 11" id="KW-0786">Thiamine pyrophosphate</keyword>
<dbReference type="GO" id="GO:0050660">
    <property type="term" value="F:flavin adenine dinucleotide binding"/>
    <property type="evidence" value="ECO:0007669"/>
    <property type="project" value="InterPro"/>
</dbReference>
<dbReference type="InterPro" id="IPR000399">
    <property type="entry name" value="TPP-bd_CS"/>
</dbReference>
<dbReference type="InterPro" id="IPR012001">
    <property type="entry name" value="Thiamin_PyroP_enz_TPP-bd_dom"/>
</dbReference>
<dbReference type="CDD" id="cd07035">
    <property type="entry name" value="TPP_PYR_POX_like"/>
    <property type="match status" value="1"/>
</dbReference>
<dbReference type="Proteomes" id="UP000192907">
    <property type="component" value="Unassembled WGS sequence"/>
</dbReference>
<dbReference type="InterPro" id="IPR012000">
    <property type="entry name" value="Thiamin_PyroP_enz_cen_dom"/>
</dbReference>
<evidence type="ECO:0000259" key="14">
    <source>
        <dbReference type="Pfam" id="PF02776"/>
    </source>
</evidence>
<keyword evidence="6 11" id="KW-0808">Transferase</keyword>
<comment type="similarity">
    <text evidence="3 11">Belongs to the TPP enzyme family.</text>
</comment>
<dbReference type="OrthoDB" id="2254214at2"/>
<dbReference type="EMBL" id="FWZT01000015">
    <property type="protein sequence ID" value="SMF49048.1"/>
    <property type="molecule type" value="Genomic_DNA"/>
</dbReference>
<dbReference type="PANTHER" id="PTHR18968">
    <property type="entry name" value="THIAMINE PYROPHOSPHATE ENZYMES"/>
    <property type="match status" value="1"/>
</dbReference>
<evidence type="ECO:0000256" key="8">
    <source>
        <dbReference type="ARBA" id="ARBA00022842"/>
    </source>
</evidence>
<dbReference type="Gene3D" id="3.40.50.970">
    <property type="match status" value="2"/>
</dbReference>
<dbReference type="Pfam" id="PF02776">
    <property type="entry name" value="TPP_enzyme_N"/>
    <property type="match status" value="1"/>
</dbReference>
<dbReference type="CDD" id="cd02015">
    <property type="entry name" value="TPP_AHAS"/>
    <property type="match status" value="1"/>
</dbReference>
<dbReference type="FunFam" id="3.40.50.1220:FF:000008">
    <property type="entry name" value="Acetolactate synthase"/>
    <property type="match status" value="1"/>
</dbReference>
<evidence type="ECO:0000313" key="15">
    <source>
        <dbReference type="EMBL" id="SMF49048.1"/>
    </source>
</evidence>
<comment type="cofactor">
    <cofactor evidence="11">
        <name>thiamine diphosphate</name>
        <dbReference type="ChEBI" id="CHEBI:58937"/>
    </cofactor>
    <text evidence="11">Binds 1 thiamine pyrophosphate per subunit.</text>
</comment>
<feature type="domain" description="Thiamine pyrophosphate enzyme central" evidence="12">
    <location>
        <begin position="200"/>
        <end position="332"/>
    </location>
</feature>
<dbReference type="PANTHER" id="PTHR18968:SF13">
    <property type="entry name" value="ACETOLACTATE SYNTHASE CATALYTIC SUBUNIT, MITOCHONDRIAL"/>
    <property type="match status" value="1"/>
</dbReference>
<evidence type="ECO:0000259" key="13">
    <source>
        <dbReference type="Pfam" id="PF02775"/>
    </source>
</evidence>
<feature type="domain" description="Thiamine pyrophosphate enzyme TPP-binding" evidence="13">
    <location>
        <begin position="388"/>
        <end position="536"/>
    </location>
</feature>
<dbReference type="GO" id="GO:0003984">
    <property type="term" value="F:acetolactate synthase activity"/>
    <property type="evidence" value="ECO:0007669"/>
    <property type="project" value="UniProtKB-EC"/>
</dbReference>
<dbReference type="AlphaFoldDB" id="A0A1Y6C7G3"/>
<feature type="domain" description="Thiamine pyrophosphate enzyme N-terminal TPP-binding" evidence="14">
    <location>
        <begin position="5"/>
        <end position="117"/>
    </location>
</feature>
<organism evidence="15 16">
    <name type="scientific">Pseudobacteriovorax antillogorgiicola</name>
    <dbReference type="NCBI Taxonomy" id="1513793"/>
    <lineage>
        <taxon>Bacteria</taxon>
        <taxon>Pseudomonadati</taxon>
        <taxon>Bdellovibrionota</taxon>
        <taxon>Oligoflexia</taxon>
        <taxon>Oligoflexales</taxon>
        <taxon>Pseudobacteriovoracaceae</taxon>
        <taxon>Pseudobacteriovorax</taxon>
    </lineage>
</organism>
<evidence type="ECO:0000256" key="1">
    <source>
        <dbReference type="ARBA" id="ARBA00004974"/>
    </source>
</evidence>
<evidence type="ECO:0000259" key="12">
    <source>
        <dbReference type="Pfam" id="PF00205"/>
    </source>
</evidence>
<name>A0A1Y6C7G3_9BACT</name>
<keyword evidence="7 11" id="KW-0479">Metal-binding</keyword>
<accession>A0A1Y6C7G3</accession>
<dbReference type="UniPathway" id="UPA00047">
    <property type="reaction ID" value="UER00055"/>
</dbReference>